<reference evidence="2 3" key="2">
    <citation type="submission" date="2015-10" db="EMBL/GenBank/DDBJ databases">
        <title>Draft Genome Sequence of Prosthecomicrobium hirschii ATCC 27832.</title>
        <authorList>
            <person name="Daniel J."/>
            <person name="Givan S.A."/>
            <person name="Brun Y.V."/>
            <person name="Brown P.J."/>
        </authorList>
    </citation>
    <scope>NUCLEOTIDE SEQUENCE [LARGE SCALE GENOMIC DNA]</scope>
    <source>
        <strain evidence="2 3">16</strain>
    </source>
</reference>
<evidence type="ECO:0000313" key="2">
    <source>
        <dbReference type="EMBL" id="KPL51503.1"/>
    </source>
</evidence>
<dbReference type="AlphaFoldDB" id="A0A0P6VK64"/>
<proteinExistence type="inferred from homology"/>
<dbReference type="Gene3D" id="3.40.50.720">
    <property type="entry name" value="NAD(P)-binding Rossmann-like Domain"/>
    <property type="match status" value="1"/>
</dbReference>
<dbReference type="InterPro" id="IPR050259">
    <property type="entry name" value="SDR"/>
</dbReference>
<evidence type="ECO:0000313" key="3">
    <source>
        <dbReference type="Proteomes" id="UP000048984"/>
    </source>
</evidence>
<dbReference type="PANTHER" id="PTHR42879:SF2">
    <property type="entry name" value="3-OXOACYL-[ACYL-CARRIER-PROTEIN] REDUCTASE FABG"/>
    <property type="match status" value="1"/>
</dbReference>
<accession>A0A0P6VK64</accession>
<keyword evidence="3" id="KW-1185">Reference proteome</keyword>
<dbReference type="PANTHER" id="PTHR42879">
    <property type="entry name" value="3-OXOACYL-(ACYL-CARRIER-PROTEIN) REDUCTASE"/>
    <property type="match status" value="1"/>
</dbReference>
<dbReference type="Pfam" id="PF13561">
    <property type="entry name" value="adh_short_C2"/>
    <property type="match status" value="1"/>
</dbReference>
<dbReference type="EMBL" id="LJYW01000001">
    <property type="protein sequence ID" value="KPL51503.1"/>
    <property type="molecule type" value="Genomic_DNA"/>
</dbReference>
<dbReference type="InterPro" id="IPR002347">
    <property type="entry name" value="SDR_fam"/>
</dbReference>
<dbReference type="FunFam" id="3.40.50.720:FF:000084">
    <property type="entry name" value="Short-chain dehydrogenase reductase"/>
    <property type="match status" value="1"/>
</dbReference>
<dbReference type="PRINTS" id="PR00081">
    <property type="entry name" value="GDHRDH"/>
</dbReference>
<protein>
    <submittedName>
        <fullName evidence="2">Short-chain dehydrogenase</fullName>
    </submittedName>
</protein>
<gene>
    <name evidence="2" type="ORF">ABB55_04025</name>
</gene>
<sequence length="255" mass="25121">MSDVTPIAFGGELAGRVALVTGASANIGRAIALALADAGAAVVAHARSAEAEVAETARLIRAAGGRATFALGDLARPETAGDLVRAAVGAFGRLDIVVHNAALRGAARLADLEPADWRQVMAVDLDAAFWLARAAAPLLAGSDGAAIVVIGGMSGHAGAAGRAHVVAAKAGLAGLARALAHDLAAQGATVNCVVPGVIETRRGPSAGVAPAQAMPLVGRPGRPNEVAAMVRLLAGPAGRYVTGQTLHVNGGAYLG</sequence>
<organism evidence="2 3">
    <name type="scientific">Prosthecodimorpha hirschii</name>
    <dbReference type="NCBI Taxonomy" id="665126"/>
    <lineage>
        <taxon>Bacteria</taxon>
        <taxon>Pseudomonadati</taxon>
        <taxon>Pseudomonadota</taxon>
        <taxon>Alphaproteobacteria</taxon>
        <taxon>Hyphomicrobiales</taxon>
        <taxon>Ancalomicrobiaceae</taxon>
        <taxon>Prosthecodimorpha</taxon>
    </lineage>
</organism>
<dbReference type="InterPro" id="IPR036291">
    <property type="entry name" value="NAD(P)-bd_dom_sf"/>
</dbReference>
<comment type="similarity">
    <text evidence="1">Belongs to the short-chain dehydrogenases/reductases (SDR) family.</text>
</comment>
<reference evidence="2 3" key="1">
    <citation type="submission" date="2015-09" db="EMBL/GenBank/DDBJ databases">
        <authorList>
            <person name="Jackson K.R."/>
            <person name="Lunt B.L."/>
            <person name="Fisher J.N.B."/>
            <person name="Gardner A.V."/>
            <person name="Bailey M.E."/>
            <person name="Deus L.M."/>
            <person name="Earl A.S."/>
            <person name="Gibby P.D."/>
            <person name="Hartmann K.A."/>
            <person name="Liu J.E."/>
            <person name="Manci A.M."/>
            <person name="Nielsen D.A."/>
            <person name="Solomon M.B."/>
            <person name="Breakwell D.P."/>
            <person name="Burnett S.H."/>
            <person name="Grose J.H."/>
        </authorList>
    </citation>
    <scope>NUCLEOTIDE SEQUENCE [LARGE SCALE GENOMIC DNA]</scope>
    <source>
        <strain evidence="2 3">16</strain>
    </source>
</reference>
<comment type="caution">
    <text evidence="2">The sequence shown here is derived from an EMBL/GenBank/DDBJ whole genome shotgun (WGS) entry which is preliminary data.</text>
</comment>
<dbReference type="SUPFAM" id="SSF51735">
    <property type="entry name" value="NAD(P)-binding Rossmann-fold domains"/>
    <property type="match status" value="1"/>
</dbReference>
<dbReference type="RefSeq" id="WP_054357665.1">
    <property type="nucleotide sequence ID" value="NZ_LJYW01000001.1"/>
</dbReference>
<dbReference type="STRING" id="665126.ABB55_04025"/>
<name>A0A0P6VK64_9HYPH</name>
<evidence type="ECO:0000256" key="1">
    <source>
        <dbReference type="ARBA" id="ARBA00006484"/>
    </source>
</evidence>
<dbReference type="Proteomes" id="UP000048984">
    <property type="component" value="Unassembled WGS sequence"/>
</dbReference>